<feature type="compositionally biased region" description="Low complexity" evidence="1">
    <location>
        <begin position="282"/>
        <end position="302"/>
    </location>
</feature>
<proteinExistence type="predicted"/>
<dbReference type="Gramene" id="PRQ21130">
    <property type="protein sequence ID" value="PRQ21130"/>
    <property type="gene ID" value="RchiOBHm_Chr7g0235791"/>
</dbReference>
<dbReference type="OMA" id="HANHGGF"/>
<dbReference type="PANTHER" id="PTHR36054:SF2">
    <property type="entry name" value="PROTEIN SICKLE"/>
    <property type="match status" value="1"/>
</dbReference>
<dbReference type="GO" id="GO:0035196">
    <property type="term" value="P:miRNA processing"/>
    <property type="evidence" value="ECO:0007669"/>
    <property type="project" value="InterPro"/>
</dbReference>
<name>A0A2P6PGR6_ROSCH</name>
<feature type="compositionally biased region" description="Polar residues" evidence="1">
    <location>
        <begin position="369"/>
        <end position="384"/>
    </location>
</feature>
<feature type="compositionally biased region" description="Pro residues" evidence="1">
    <location>
        <begin position="94"/>
        <end position="114"/>
    </location>
</feature>
<accession>A0A2P6PGR6</accession>
<feature type="compositionally biased region" description="Polar residues" evidence="1">
    <location>
        <begin position="148"/>
        <end position="163"/>
    </location>
</feature>
<reference evidence="2 3" key="1">
    <citation type="journal article" date="2018" name="Nat. Genet.">
        <title>The Rosa genome provides new insights in the design of modern roses.</title>
        <authorList>
            <person name="Bendahmane M."/>
        </authorList>
    </citation>
    <scope>NUCLEOTIDE SEQUENCE [LARGE SCALE GENOMIC DNA]</scope>
    <source>
        <strain evidence="3">cv. Old Blush</strain>
    </source>
</reference>
<feature type="compositionally biased region" description="Pro residues" evidence="1">
    <location>
        <begin position="229"/>
        <end position="266"/>
    </location>
</feature>
<dbReference type="EMBL" id="PDCK01000045">
    <property type="protein sequence ID" value="PRQ21130.1"/>
    <property type="molecule type" value="Genomic_DNA"/>
</dbReference>
<feature type="region of interest" description="Disordered" evidence="1">
    <location>
        <begin position="80"/>
        <end position="327"/>
    </location>
</feature>
<feature type="region of interest" description="Disordered" evidence="1">
    <location>
        <begin position="1"/>
        <end position="38"/>
    </location>
</feature>
<dbReference type="STRING" id="74649.A0A2P6PGR6"/>
<dbReference type="OrthoDB" id="1935385at2759"/>
<feature type="compositionally biased region" description="Basic and acidic residues" evidence="1">
    <location>
        <begin position="1"/>
        <end position="22"/>
    </location>
</feature>
<gene>
    <name evidence="2" type="ORF">RchiOBHm_Chr7g0235791</name>
</gene>
<feature type="compositionally biased region" description="Low complexity" evidence="1">
    <location>
        <begin position="187"/>
        <end position="196"/>
    </location>
</feature>
<feature type="compositionally biased region" description="Pro residues" evidence="1">
    <location>
        <begin position="197"/>
        <end position="218"/>
    </location>
</feature>
<keyword evidence="3" id="KW-1185">Reference proteome</keyword>
<sequence length="404" mass="42780">METSEKRKERLRAMRLEAEASHNDTSSDVPGYLSNPLADDNVNVAQEEPCAPSRFGFYTDPMAGFSSDTKRCKVGDQIASNSFKHSDTGDLPLPRFPPPLSGRPSNPGMPPPPHQFQSNYSPDQRMYQQNFVPQRNPTGMVRPFVMHHTNSPEVWNGAQSPASYNFPPDPSRESSFPGPRFRPPGSPGFRTPGSPGFRPPGNPGFGPPGSPGFRPPGSPGFGPRGNPGFGPPGSPGFGPPGSPGFGPPGSPGFGPPGSPGFGPPGSPGFGSNTRQGRGHWVSHSPTPHSVHGGSHSPRSSSGRGRGRSGSGWRGGRGRGSDGRPLCPEQFYNASMVEEDPWKGLSPVTWKALPPVIRKGVDTPFYGNKNKASVSEGSNRSTPQPNLAEYLAASLNETINEASTS</sequence>
<dbReference type="GO" id="GO:0000398">
    <property type="term" value="P:mRNA splicing, via spliceosome"/>
    <property type="evidence" value="ECO:0007669"/>
    <property type="project" value="InterPro"/>
</dbReference>
<comment type="caution">
    <text evidence="2">The sequence shown here is derived from an EMBL/GenBank/DDBJ whole genome shotgun (WGS) entry which is preliminary data.</text>
</comment>
<feature type="compositionally biased region" description="Gly residues" evidence="1">
    <location>
        <begin position="219"/>
        <end position="228"/>
    </location>
</feature>
<evidence type="ECO:0000313" key="2">
    <source>
        <dbReference type="EMBL" id="PRQ21130.1"/>
    </source>
</evidence>
<dbReference type="Proteomes" id="UP000238479">
    <property type="component" value="Chromosome 7"/>
</dbReference>
<feature type="region of interest" description="Disordered" evidence="1">
    <location>
        <begin position="358"/>
        <end position="384"/>
    </location>
</feature>
<organism evidence="2 3">
    <name type="scientific">Rosa chinensis</name>
    <name type="common">China rose</name>
    <dbReference type="NCBI Taxonomy" id="74649"/>
    <lineage>
        <taxon>Eukaryota</taxon>
        <taxon>Viridiplantae</taxon>
        <taxon>Streptophyta</taxon>
        <taxon>Embryophyta</taxon>
        <taxon>Tracheophyta</taxon>
        <taxon>Spermatophyta</taxon>
        <taxon>Magnoliopsida</taxon>
        <taxon>eudicotyledons</taxon>
        <taxon>Gunneridae</taxon>
        <taxon>Pentapetalae</taxon>
        <taxon>rosids</taxon>
        <taxon>fabids</taxon>
        <taxon>Rosales</taxon>
        <taxon>Rosaceae</taxon>
        <taxon>Rosoideae</taxon>
        <taxon>Rosoideae incertae sedis</taxon>
        <taxon>Rosa</taxon>
    </lineage>
</organism>
<protein>
    <submittedName>
        <fullName evidence="2">Uncharacterized protein</fullName>
    </submittedName>
</protein>
<evidence type="ECO:0000313" key="3">
    <source>
        <dbReference type="Proteomes" id="UP000238479"/>
    </source>
</evidence>
<dbReference type="InterPro" id="IPR039292">
    <property type="entry name" value="SICKLE"/>
</dbReference>
<dbReference type="AlphaFoldDB" id="A0A2P6PGR6"/>
<evidence type="ECO:0000256" key="1">
    <source>
        <dbReference type="SAM" id="MobiDB-lite"/>
    </source>
</evidence>
<feature type="compositionally biased region" description="Polar residues" evidence="1">
    <location>
        <begin position="115"/>
        <end position="137"/>
    </location>
</feature>
<dbReference type="PANTHER" id="PTHR36054">
    <property type="entry name" value="PROTEIN SICKLE"/>
    <property type="match status" value="1"/>
</dbReference>